<reference evidence="1 2" key="1">
    <citation type="submission" date="2024-01" db="EMBL/GenBank/DDBJ databases">
        <title>Genome insights into Plantactinospora sonchi sp. nov.</title>
        <authorList>
            <person name="Wang L."/>
        </authorList>
    </citation>
    <scope>NUCLEOTIDE SEQUENCE [LARGE SCALE GENOMIC DNA]</scope>
    <source>
        <strain evidence="1 2">NEAU-QY2</strain>
    </source>
</reference>
<organism evidence="1 2">
    <name type="scientific">Plantactinospora sonchi</name>
    <dbReference type="NCBI Taxonomy" id="1544735"/>
    <lineage>
        <taxon>Bacteria</taxon>
        <taxon>Bacillati</taxon>
        <taxon>Actinomycetota</taxon>
        <taxon>Actinomycetes</taxon>
        <taxon>Micromonosporales</taxon>
        <taxon>Micromonosporaceae</taxon>
        <taxon>Plantactinospora</taxon>
    </lineage>
</organism>
<name>A0ABU7S5F2_9ACTN</name>
<accession>A0ABU7S5F2</accession>
<keyword evidence="2" id="KW-1185">Reference proteome</keyword>
<dbReference type="Proteomes" id="UP001332243">
    <property type="component" value="Unassembled WGS sequence"/>
</dbReference>
<gene>
    <name evidence="1" type="ORF">V1633_36320</name>
</gene>
<evidence type="ECO:0000313" key="1">
    <source>
        <dbReference type="EMBL" id="MEE6263929.1"/>
    </source>
</evidence>
<sequence>MYEAAHEANRNVVIELCPCGTAFAFHNLPYTDQYPGSDLTSSYQVRTKGKTMKALMGQGWATSTPRGLR</sequence>
<evidence type="ECO:0000313" key="2">
    <source>
        <dbReference type="Proteomes" id="UP001332243"/>
    </source>
</evidence>
<protein>
    <submittedName>
        <fullName evidence="1">Uncharacterized protein</fullName>
    </submittedName>
</protein>
<comment type="caution">
    <text evidence="1">The sequence shown here is derived from an EMBL/GenBank/DDBJ whole genome shotgun (WGS) entry which is preliminary data.</text>
</comment>
<dbReference type="EMBL" id="JAZGQK010000047">
    <property type="protein sequence ID" value="MEE6263929.1"/>
    <property type="molecule type" value="Genomic_DNA"/>
</dbReference>
<proteinExistence type="predicted"/>
<dbReference type="RefSeq" id="WP_331218722.1">
    <property type="nucleotide sequence ID" value="NZ_JAZGQK010000047.1"/>
</dbReference>